<proteinExistence type="predicted"/>
<gene>
    <name evidence="1" type="ORF">HPB49_019033</name>
</gene>
<accession>A0ACB8CH32</accession>
<evidence type="ECO:0000313" key="1">
    <source>
        <dbReference type="EMBL" id="KAH7941973.1"/>
    </source>
</evidence>
<name>A0ACB8CH32_DERSI</name>
<reference evidence="1" key="1">
    <citation type="submission" date="2020-05" db="EMBL/GenBank/DDBJ databases">
        <title>Large-scale comparative analyses of tick genomes elucidate their genetic diversity and vector capacities.</title>
        <authorList>
            <person name="Jia N."/>
            <person name="Wang J."/>
            <person name="Shi W."/>
            <person name="Du L."/>
            <person name="Sun Y."/>
            <person name="Zhan W."/>
            <person name="Jiang J."/>
            <person name="Wang Q."/>
            <person name="Zhang B."/>
            <person name="Ji P."/>
            <person name="Sakyi L.B."/>
            <person name="Cui X."/>
            <person name="Yuan T."/>
            <person name="Jiang B."/>
            <person name="Yang W."/>
            <person name="Lam T.T.-Y."/>
            <person name="Chang Q."/>
            <person name="Ding S."/>
            <person name="Wang X."/>
            <person name="Zhu J."/>
            <person name="Ruan X."/>
            <person name="Zhao L."/>
            <person name="Wei J."/>
            <person name="Que T."/>
            <person name="Du C."/>
            <person name="Cheng J."/>
            <person name="Dai P."/>
            <person name="Han X."/>
            <person name="Huang E."/>
            <person name="Gao Y."/>
            <person name="Liu J."/>
            <person name="Shao H."/>
            <person name="Ye R."/>
            <person name="Li L."/>
            <person name="Wei W."/>
            <person name="Wang X."/>
            <person name="Wang C."/>
            <person name="Yang T."/>
            <person name="Huo Q."/>
            <person name="Li W."/>
            <person name="Guo W."/>
            <person name="Chen H."/>
            <person name="Zhou L."/>
            <person name="Ni X."/>
            <person name="Tian J."/>
            <person name="Zhou Y."/>
            <person name="Sheng Y."/>
            <person name="Liu T."/>
            <person name="Pan Y."/>
            <person name="Xia L."/>
            <person name="Li J."/>
            <person name="Zhao F."/>
            <person name="Cao W."/>
        </authorList>
    </citation>
    <scope>NUCLEOTIDE SEQUENCE</scope>
    <source>
        <strain evidence="1">Dsil-2018</strain>
    </source>
</reference>
<organism evidence="1 2">
    <name type="scientific">Dermacentor silvarum</name>
    <name type="common">Tick</name>
    <dbReference type="NCBI Taxonomy" id="543639"/>
    <lineage>
        <taxon>Eukaryota</taxon>
        <taxon>Metazoa</taxon>
        <taxon>Ecdysozoa</taxon>
        <taxon>Arthropoda</taxon>
        <taxon>Chelicerata</taxon>
        <taxon>Arachnida</taxon>
        <taxon>Acari</taxon>
        <taxon>Parasitiformes</taxon>
        <taxon>Ixodida</taxon>
        <taxon>Ixodoidea</taxon>
        <taxon>Ixodidae</taxon>
        <taxon>Rhipicephalinae</taxon>
        <taxon>Dermacentor</taxon>
    </lineage>
</organism>
<dbReference type="EMBL" id="CM023476">
    <property type="protein sequence ID" value="KAH7941973.1"/>
    <property type="molecule type" value="Genomic_DNA"/>
</dbReference>
<protein>
    <submittedName>
        <fullName evidence="1">Uncharacterized protein</fullName>
    </submittedName>
</protein>
<dbReference type="Proteomes" id="UP000821865">
    <property type="component" value="Chromosome 7"/>
</dbReference>
<comment type="caution">
    <text evidence="1">The sequence shown here is derived from an EMBL/GenBank/DDBJ whole genome shotgun (WGS) entry which is preliminary data.</text>
</comment>
<keyword evidence="2" id="KW-1185">Reference proteome</keyword>
<evidence type="ECO:0000313" key="2">
    <source>
        <dbReference type="Proteomes" id="UP000821865"/>
    </source>
</evidence>
<sequence>MFVKVGRCLVDKDIPELIGLAGIQVGDDIIIAGPVLRDVHLGELGLDLCEPHLGRVAPTRRKLDSNTPDAMRGSVRDAVCRRSDVLGGAGRRGKGCRDVARMLLRRIIEVAVPFLKSHPPPDRNGNGASCPRWQRSLPPEVRSKIKANPIPKHMSHELHEGRRKARVDRQRRQFKGDPYITYVDVAAYPAGGLFAVAAVNGRDNSLTLAASVKAETPAAAETIGAALVIKQHDRNPIKVNPNVDLVRFEVAVRGNGETDEGPQLQLRLARRMGDHMVGTYAPSALLVVCSWPAFWLATTERLSLCGTLLLALTQQSATARRALPPSVALTPVDWWMSGCIGLVLAVIVETTAACFEDK</sequence>